<keyword evidence="1" id="KW-0472">Membrane</keyword>
<dbReference type="EMBL" id="JAVBIK010000001">
    <property type="protein sequence ID" value="MDT7520487.1"/>
    <property type="molecule type" value="Genomic_DNA"/>
</dbReference>
<evidence type="ECO:0000313" key="3">
    <source>
        <dbReference type="Proteomes" id="UP001321700"/>
    </source>
</evidence>
<dbReference type="Proteomes" id="UP001321700">
    <property type="component" value="Unassembled WGS sequence"/>
</dbReference>
<protein>
    <submittedName>
        <fullName evidence="2">Uncharacterized protein</fullName>
    </submittedName>
</protein>
<name>A0ABU3KTF0_9BURK</name>
<keyword evidence="1" id="KW-1133">Transmembrane helix</keyword>
<proteinExistence type="predicted"/>
<feature type="transmembrane region" description="Helical" evidence="1">
    <location>
        <begin position="80"/>
        <end position="100"/>
    </location>
</feature>
<reference evidence="2 3" key="1">
    <citation type="submission" date="2023-08" db="EMBL/GenBank/DDBJ databases">
        <title>Rhodoferax potami sp. nov. and Rhodoferax mekongensis sp. nov., isolated from the Mekong River in Thailand.</title>
        <authorList>
            <person name="Kitikhun S."/>
            <person name="Charoenyingcharoen P."/>
            <person name="Siriarchawattana P."/>
            <person name="Likhitrattanapisal S."/>
            <person name="Nilsakha T."/>
            <person name="Chanpet A."/>
            <person name="Rattanawaree P."/>
            <person name="Ingsriswang S."/>
        </authorList>
    </citation>
    <scope>NUCLEOTIDE SEQUENCE [LARGE SCALE GENOMIC DNA]</scope>
    <source>
        <strain evidence="2 3">TBRC 17660</strain>
    </source>
</reference>
<gene>
    <name evidence="2" type="ORF">RAE19_17520</name>
</gene>
<accession>A0ABU3KTF0</accession>
<evidence type="ECO:0000256" key="1">
    <source>
        <dbReference type="SAM" id="Phobius"/>
    </source>
</evidence>
<evidence type="ECO:0000313" key="2">
    <source>
        <dbReference type="EMBL" id="MDT7520487.1"/>
    </source>
</evidence>
<comment type="caution">
    <text evidence="2">The sequence shown here is derived from an EMBL/GenBank/DDBJ whole genome shotgun (WGS) entry which is preliminary data.</text>
</comment>
<keyword evidence="3" id="KW-1185">Reference proteome</keyword>
<organism evidence="2 3">
    <name type="scientific">Rhodoferax potami</name>
    <dbReference type="NCBI Taxonomy" id="3068338"/>
    <lineage>
        <taxon>Bacteria</taxon>
        <taxon>Pseudomonadati</taxon>
        <taxon>Pseudomonadota</taxon>
        <taxon>Betaproteobacteria</taxon>
        <taxon>Burkholderiales</taxon>
        <taxon>Comamonadaceae</taxon>
        <taxon>Rhodoferax</taxon>
    </lineage>
</organism>
<dbReference type="RefSeq" id="WP_313876080.1">
    <property type="nucleotide sequence ID" value="NZ_JAVBIK010000001.1"/>
</dbReference>
<sequence length="220" mass="24953">MVSKIFFIKEFFIKLADSPHQRCASSYEFSSRRTRLVNNTIAWATSRTFNSLNRVSAITSGQRWLFLESNLRSKEMMRSFFRWFLLVPLISLVVACADSVSQRMPAIKQDLAQFQTSLFVPVRPATSELAKDSAFSLAIDFEGIDAGKIAGQAEEALRKLRYVRKENRLDGIQETILYCHEEEAGRSATIVNSGPQLRIAFRVSGWSEDKQKCPGKNVSK</sequence>
<keyword evidence="1" id="KW-0812">Transmembrane</keyword>